<dbReference type="EMBL" id="CP073720">
    <property type="protein sequence ID" value="UWP83070.1"/>
    <property type="molecule type" value="Genomic_DNA"/>
</dbReference>
<keyword evidence="2" id="KW-1185">Reference proteome</keyword>
<name>A0ABY5W0W2_9ACTN</name>
<proteinExistence type="predicted"/>
<reference evidence="1" key="1">
    <citation type="submission" date="2021-04" db="EMBL/GenBank/DDBJ databases">
        <authorList>
            <person name="Hartkoorn R.C."/>
            <person name="Beaudoing E."/>
            <person name="Hot D."/>
        </authorList>
    </citation>
    <scope>NUCLEOTIDE SEQUENCE</scope>
    <source>
        <strain evidence="1">NRRL B-16292</strain>
    </source>
</reference>
<dbReference type="Proteomes" id="UP001059617">
    <property type="component" value="Chromosome"/>
</dbReference>
<reference evidence="1" key="2">
    <citation type="submission" date="2022-09" db="EMBL/GenBank/DDBJ databases">
        <title>Biosynthetic gene clusters of Dactylosporangioum fulvum.</title>
        <authorList>
            <person name="Caradec T."/>
        </authorList>
    </citation>
    <scope>NUCLEOTIDE SEQUENCE</scope>
    <source>
        <strain evidence="1">NRRL B-16292</strain>
    </source>
</reference>
<accession>A0ABY5W0W2</accession>
<organism evidence="1 2">
    <name type="scientific">Dactylosporangium fulvum</name>
    <dbReference type="NCBI Taxonomy" id="53359"/>
    <lineage>
        <taxon>Bacteria</taxon>
        <taxon>Bacillati</taxon>
        <taxon>Actinomycetota</taxon>
        <taxon>Actinomycetes</taxon>
        <taxon>Micromonosporales</taxon>
        <taxon>Micromonosporaceae</taxon>
        <taxon>Dactylosporangium</taxon>
    </lineage>
</organism>
<protein>
    <submittedName>
        <fullName evidence="1">Uncharacterized protein</fullName>
    </submittedName>
</protein>
<sequence length="309" mass="33566">MSGRAYPYRTAGDHVSAEPWVHTDDGVAAGDHLPSWDYGTLLHFSRRVTVDMTALLTACGFDSAVTLAMNVRYWPSTSLLRRSAAHVPLRHDGVPGQVETILDVEIPGTDLAGAVTLETTIVLATGSGGSDPFVAFRPGSVLWRDQTSIRLEGNAGLLPVAPVSFKNQGLPERAAWYVSVDSAEWSSAAMGNLLVLLNDDNEQVNEAVRKPNDPKAAVLWDALTVDVVYDLVGRALEDDEFPSEEETTDRDGEVTTAALVHGLIRAFLRLPNESLADAIDRLREERRRDPSRLRAAVQSSLLFPGGRTP</sequence>
<evidence type="ECO:0000313" key="2">
    <source>
        <dbReference type="Proteomes" id="UP001059617"/>
    </source>
</evidence>
<gene>
    <name evidence="1" type="ORF">Dfulv_01815</name>
</gene>
<evidence type="ECO:0000313" key="1">
    <source>
        <dbReference type="EMBL" id="UWP83070.1"/>
    </source>
</evidence>
<dbReference type="RefSeq" id="WP_259860848.1">
    <property type="nucleotide sequence ID" value="NZ_CP073720.1"/>
</dbReference>